<keyword evidence="3" id="KW-0238">DNA-binding</keyword>
<dbReference type="GO" id="GO:0003677">
    <property type="term" value="F:DNA binding"/>
    <property type="evidence" value="ECO:0007669"/>
    <property type="project" value="UniProtKB-KW"/>
</dbReference>
<dbReference type="InterPro" id="IPR044210">
    <property type="entry name" value="Tfc3-like"/>
</dbReference>
<feature type="compositionally biased region" description="Low complexity" evidence="7">
    <location>
        <begin position="81"/>
        <end position="93"/>
    </location>
</feature>
<evidence type="ECO:0000256" key="1">
    <source>
        <dbReference type="ARBA" id="ARBA00004123"/>
    </source>
</evidence>
<feature type="compositionally biased region" description="Basic and acidic residues" evidence="7">
    <location>
        <begin position="647"/>
        <end position="659"/>
    </location>
</feature>
<evidence type="ECO:0000313" key="11">
    <source>
        <dbReference type="Proteomes" id="UP000717996"/>
    </source>
</evidence>
<dbReference type="GO" id="GO:0042791">
    <property type="term" value="P:5S class rRNA transcription by RNA polymerase III"/>
    <property type="evidence" value="ECO:0007669"/>
    <property type="project" value="TreeGrafter"/>
</dbReference>
<dbReference type="InterPro" id="IPR046488">
    <property type="entry name" value="Sfc3/Tfc3_C"/>
</dbReference>
<keyword evidence="4" id="KW-0804">Transcription</keyword>
<keyword evidence="6" id="KW-0175">Coiled coil</keyword>
<dbReference type="GO" id="GO:0006384">
    <property type="term" value="P:transcription initiation at RNA polymerase III promoter"/>
    <property type="evidence" value="ECO:0007669"/>
    <property type="project" value="InterPro"/>
</dbReference>
<feature type="compositionally biased region" description="Low complexity" evidence="7">
    <location>
        <begin position="692"/>
        <end position="724"/>
    </location>
</feature>
<organism evidence="10 11">
    <name type="scientific">Rhizopus oryzae</name>
    <name type="common">Mucormycosis agent</name>
    <name type="synonym">Rhizopus arrhizus var. delemar</name>
    <dbReference type="NCBI Taxonomy" id="64495"/>
    <lineage>
        <taxon>Eukaryota</taxon>
        <taxon>Fungi</taxon>
        <taxon>Fungi incertae sedis</taxon>
        <taxon>Mucoromycota</taxon>
        <taxon>Mucoromycotina</taxon>
        <taxon>Mucoromycetes</taxon>
        <taxon>Mucorales</taxon>
        <taxon>Mucorineae</taxon>
        <taxon>Rhizopodaceae</taxon>
        <taxon>Rhizopus</taxon>
    </lineage>
</organism>
<feature type="region of interest" description="Disordered" evidence="7">
    <location>
        <begin position="534"/>
        <end position="564"/>
    </location>
</feature>
<evidence type="ECO:0000256" key="2">
    <source>
        <dbReference type="ARBA" id="ARBA00022553"/>
    </source>
</evidence>
<evidence type="ECO:0000256" key="5">
    <source>
        <dbReference type="ARBA" id="ARBA00023242"/>
    </source>
</evidence>
<feature type="compositionally biased region" description="Basic residues" evidence="7">
    <location>
        <begin position="98"/>
        <end position="118"/>
    </location>
</feature>
<dbReference type="PANTHER" id="PTHR15180:SF1">
    <property type="entry name" value="GENERAL TRANSCRIPTION FACTOR 3C POLYPEPTIDE 1"/>
    <property type="match status" value="1"/>
</dbReference>
<evidence type="ECO:0000256" key="6">
    <source>
        <dbReference type="SAM" id="Coils"/>
    </source>
</evidence>
<gene>
    <name evidence="10" type="ORF">G6F51_001087</name>
</gene>
<dbReference type="GO" id="GO:0005634">
    <property type="term" value="C:nucleus"/>
    <property type="evidence" value="ECO:0007669"/>
    <property type="project" value="UniProtKB-SubCell"/>
</dbReference>
<comment type="subcellular location">
    <subcellularLocation>
        <location evidence="1">Nucleus</location>
    </subcellularLocation>
</comment>
<protein>
    <recommendedName>
        <fullName evidence="12">Myb-like domain-containing protein</fullName>
    </recommendedName>
</protein>
<feature type="compositionally biased region" description="Basic and acidic residues" evidence="7">
    <location>
        <begin position="668"/>
        <end position="680"/>
    </location>
</feature>
<dbReference type="InterPro" id="IPR007309">
    <property type="entry name" value="TFIIIC_Bblock-bd"/>
</dbReference>
<evidence type="ECO:0000256" key="3">
    <source>
        <dbReference type="ARBA" id="ARBA00023125"/>
    </source>
</evidence>
<dbReference type="Pfam" id="PF20222">
    <property type="entry name" value="DUF6581"/>
    <property type="match status" value="1"/>
</dbReference>
<feature type="domain" description="Transcription factor tau subunit sfc3/Tfc3 C-terminal" evidence="9">
    <location>
        <begin position="1345"/>
        <end position="1692"/>
    </location>
</feature>
<evidence type="ECO:0000256" key="7">
    <source>
        <dbReference type="SAM" id="MobiDB-lite"/>
    </source>
</evidence>
<dbReference type="Proteomes" id="UP000717996">
    <property type="component" value="Unassembled WGS sequence"/>
</dbReference>
<keyword evidence="2" id="KW-0597">Phosphoprotein</keyword>
<comment type="caution">
    <text evidence="10">The sequence shown here is derived from an EMBL/GenBank/DDBJ whole genome shotgun (WGS) entry which is preliminary data.</text>
</comment>
<dbReference type="GO" id="GO:0000127">
    <property type="term" value="C:transcription factor TFIIIC complex"/>
    <property type="evidence" value="ECO:0007669"/>
    <property type="project" value="InterPro"/>
</dbReference>
<feature type="region of interest" description="Disordered" evidence="7">
    <location>
        <begin position="647"/>
        <end position="724"/>
    </location>
</feature>
<dbReference type="PANTHER" id="PTHR15180">
    <property type="entry name" value="GENERAL TRANSCRIPTION FACTOR 3C POLYPEPTIDE 1"/>
    <property type="match status" value="1"/>
</dbReference>
<feature type="domain" description="B-block binding subunit of TFIIIC" evidence="8">
    <location>
        <begin position="225"/>
        <end position="288"/>
    </location>
</feature>
<reference evidence="10" key="1">
    <citation type="journal article" date="2020" name="Microb. Genom.">
        <title>Genetic diversity of clinical and environmental Mucorales isolates obtained from an investigation of mucormycosis cases among solid organ transplant recipients.</title>
        <authorList>
            <person name="Nguyen M.H."/>
            <person name="Kaul D."/>
            <person name="Muto C."/>
            <person name="Cheng S.J."/>
            <person name="Richter R.A."/>
            <person name="Bruno V.M."/>
            <person name="Liu G."/>
            <person name="Beyhan S."/>
            <person name="Sundermann A.J."/>
            <person name="Mounaud S."/>
            <person name="Pasculle A.W."/>
            <person name="Nierman W.C."/>
            <person name="Driscoll E."/>
            <person name="Cumbie R."/>
            <person name="Clancy C.J."/>
            <person name="Dupont C.L."/>
        </authorList>
    </citation>
    <scope>NUCLEOTIDE SEQUENCE</scope>
    <source>
        <strain evidence="10">GL16</strain>
    </source>
</reference>
<evidence type="ECO:0008006" key="12">
    <source>
        <dbReference type="Google" id="ProtNLM"/>
    </source>
</evidence>
<evidence type="ECO:0000259" key="9">
    <source>
        <dbReference type="Pfam" id="PF20222"/>
    </source>
</evidence>
<keyword evidence="5" id="KW-0539">Nucleus</keyword>
<name>A0A9P6YNT6_RHIOR</name>
<sequence length="1958" mass="223559">MLDIILTRLKEEIAIDGPSGTSIDIVWDYVHEILIDIAKNANATSTTPTIDDSYKSFIWKYIRLDQDLGFYESIDCTSEQQQELTESSSSKTSNTVPKKAKRKAPSKRKAKKKAKKAKKADSDDDFEVSDESEEETEEEEEEDEEEEEEEKEPEKAKKASKAGDILSIDKKVNLKLIENARDLSYQEVQAYGSSLCIVATAELQEKQLYIGIPTGTTLSPNLILVLKLIIRTRHKGFYQSEIPRVFGIDNRSAGHYSKSLEEKGAIIRNPISLKAARTNICMHVRFASQGKSMDMSKTFKDDDRLYYNVNINNQSYSQKQLLDAMIELIKDAPGQAILTKDVLEALGFNRELRVVQKWFNRSLDALCLQGYFKKSNVKLGDKGRYFRCIHLLKLPEDKIHVQVEATTEDIEYPIRIKSTRKDIPILHVLHDSTLEQQCYQVIEASDTHGVIAKEIAFALNLDEDRMLYRILEKLLEMNTVNNGMYSICRHFEFEGRQRRYRYFTFKSYMKVYEKKDVVLPSLPEIPMNNLKCSEKNPLVANSPKKTPVRRTRKTTADQPKKNVSNILPEPIQDMQPEIQANAQVEAPMAVDEQSVAPTEVPQSTQEQDVIQVEAIQIETVAQLADQQVKAPLFNNVPKKRRQTDIKDFFGISKRKEEQPKITSINPPENKKARTQTEDNASRSPSESPEMLSPVIVIPNSPIIKKTAPIPTSTSTPTPIDTPISLDTPAPVDTSASVDASTPITTENIYHPVLQVQTSRARKKRTKVSAESVSESNSFKTFNHYNQTKNRYSDQRAAVIKLFLAEQPMIELSKKFRDQYQNRLYEMYGASNHTICMKTLRRTAEVLGKEGELQYASVQCGLLNGAVVEKKVIVRNDIDLEGSEYKSFANHVKGRHTIQRVGYTTPHYEKITIPVERLDQRLTRMRASLEELVASGDVVKAAALEKQIEQLSANFEKCRTEETKTFNSSWMITAVQYGWIFARMLRVKRFHQFLFDLLHQPNDINGINKEEMSITSMCLVSKMTLELLCETIGITKPDATFKQYFKDVKDLSITLDELPGTVSSHLFSVHTYFKKKLRSLLHHLEYLGLVSACHINLGMHDSTAPTHSTIASRYILHKHVQVRDFRRINPPIFREFVLETKADVLMYWNDLEYVYRTRPDVSDDQLAPPSTNVIEKEVLASLTSSKGWSSPSIYNKHQRKILNSYVDKVTSTTPFDNDRLIQEIAEDINSTAPKVRGYYRKVQDALDLRLETKRKKQIHSKIVPLKRRAKGKPRIDMYGGRRVVHLDSRKLVTNSIRNQSYFKKLAPLSKGSTNGNSALYMDDLSDIPELTTGDDLARSRTSSRVPWTAQDDEMLLYAGAILKHRGRKSRFKWAAITQVINRPSINCQRRFGTLSHNPVFNEQLADLIGKWDKIYKEGIVNGSIEDKNPYDIVNFDLLGYLTYFLQRLSQNTDDVEPTNLPNSLDDMCTLYDIIPGSKLHVFHFDDTFHTVKTMTAKLLVLANQTFSARKCRDLELDIPPSLLAQEEDKEKRQKCIFRSVALMSLLTPSERFDPFHVFMIVKGFPEDIVKDTVQELVKVGTLIKSPRNDRVIPGTRNALSAKFMTRLAGALPSNLFDQAKEFDKFLNQQDAKIVFQKDTVSSGMMACLLDLMSQEKLKVDMVNRNETMEKAIGAVKRVRLIDTSSTILDFEIEKVVKDQPMPTELATLPCQNVTIEKVEIRRFDSMIDALLSTKDEFNYQLLKQTVDALKKSTTRGLLLTQLREELDVKYTDENIRYALRVLEEHSPPLVCRVGPISLRYVLVPYLDDWVIDTAGAASKAKSGGFSDHQVNDFVSDRLKRSQLVVPNLWTDVNGLLTPLLLSIFLRAVTDLVIKRPGITISSIQRQFSETFTRKEVHEILEILVKQETLKERKISVERYQKPTVFSKTRTSRSTHDLSTISPFTQSCYWATSNYYNKLP</sequence>
<feature type="coiled-coil region" evidence="6">
    <location>
        <begin position="914"/>
        <end position="960"/>
    </location>
</feature>
<feature type="region of interest" description="Disordered" evidence="7">
    <location>
        <begin position="81"/>
        <end position="160"/>
    </location>
</feature>
<dbReference type="OrthoDB" id="68020at2759"/>
<evidence type="ECO:0000313" key="10">
    <source>
        <dbReference type="EMBL" id="KAG1552647.1"/>
    </source>
</evidence>
<proteinExistence type="predicted"/>
<evidence type="ECO:0000256" key="4">
    <source>
        <dbReference type="ARBA" id="ARBA00023163"/>
    </source>
</evidence>
<dbReference type="EMBL" id="JAANIT010000075">
    <property type="protein sequence ID" value="KAG1552647.1"/>
    <property type="molecule type" value="Genomic_DNA"/>
</dbReference>
<accession>A0A9P6YNT6</accession>
<dbReference type="Pfam" id="PF04182">
    <property type="entry name" value="B-block_TFIIIC"/>
    <property type="match status" value="1"/>
</dbReference>
<evidence type="ECO:0000259" key="8">
    <source>
        <dbReference type="Pfam" id="PF04182"/>
    </source>
</evidence>
<feature type="compositionally biased region" description="Acidic residues" evidence="7">
    <location>
        <begin position="122"/>
        <end position="151"/>
    </location>
</feature>